<dbReference type="Proteomes" id="UP001500503">
    <property type="component" value="Unassembled WGS sequence"/>
</dbReference>
<dbReference type="InterPro" id="IPR005197">
    <property type="entry name" value="Glyco_hydro_71"/>
</dbReference>
<sequence length="488" mass="51538">MRSRLACVAAVAILIVAAAACSPARNAAPAAATAAANTGPLPFTLPAQSVLRASAHKVFAHYFTPYPLSLDDKDAASDYYTRNYLSPTGEGGIHSAYGGLLRDRPIPRAPIGTGYQLADMKTEVRRAAAAGLDGFTLDLLSVSSSSANWTRAKLLIQAAAEVDPGFKIVLMPDMNGLASVDSDTLAAAVAGLASSPALYHLADGRLVISPFKAEGRTAAWWSAWMATMKDEYGISVALVPCFLSFSTANADAFAPISYGFSNWGNRNPAANAGLATNIDRAHALGKIWMQPVSVQDERPNQGKYDEAAGTQNLRLTWQAAIDGADWVQIPTWNDYSEGAQISPSAEHGWTFLDLSSYYLTRMKTGAYPAITKDVVYLTHRTQPAAATPSYPETKLMTLRAGSTPAQDQVEVLTVLTAAATVTATIGGTAHTYTAPAGLHVQTFPLKTGTNAVSVARNGTVTARVTSPFTVTSTPTVQDEQYVGVTSGR</sequence>
<dbReference type="RefSeq" id="WP_345475794.1">
    <property type="nucleotide sequence ID" value="NZ_BAABHF010000079.1"/>
</dbReference>
<dbReference type="Pfam" id="PF03659">
    <property type="entry name" value="Glyco_hydro_71"/>
    <property type="match status" value="1"/>
</dbReference>
<accession>A0ABP8RA25</accession>
<evidence type="ECO:0000313" key="3">
    <source>
        <dbReference type="Proteomes" id="UP001500503"/>
    </source>
</evidence>
<proteinExistence type="predicted"/>
<dbReference type="EMBL" id="BAABHF010000079">
    <property type="protein sequence ID" value="GAA4521949.1"/>
    <property type="molecule type" value="Genomic_DNA"/>
</dbReference>
<dbReference type="PROSITE" id="PS51257">
    <property type="entry name" value="PROKAR_LIPOPROTEIN"/>
    <property type="match status" value="1"/>
</dbReference>
<evidence type="ECO:0008006" key="4">
    <source>
        <dbReference type="Google" id="ProtNLM"/>
    </source>
</evidence>
<name>A0ABP8RA25_9ACTN</name>
<comment type="caution">
    <text evidence="2">The sequence shown here is derived from an EMBL/GenBank/DDBJ whole genome shotgun (WGS) entry which is preliminary data.</text>
</comment>
<keyword evidence="3" id="KW-1185">Reference proteome</keyword>
<feature type="chain" id="PRO_5045864752" description="Glycosyl hydrolase family 71" evidence="1">
    <location>
        <begin position="28"/>
        <end position="488"/>
    </location>
</feature>
<protein>
    <recommendedName>
        <fullName evidence="4">Glycosyl hydrolase family 71</fullName>
    </recommendedName>
</protein>
<gene>
    <name evidence="2" type="ORF">GCM10023191_100850</name>
</gene>
<dbReference type="CDD" id="cd11577">
    <property type="entry name" value="GH71"/>
    <property type="match status" value="1"/>
</dbReference>
<keyword evidence="1" id="KW-0732">Signal</keyword>
<evidence type="ECO:0000313" key="2">
    <source>
        <dbReference type="EMBL" id="GAA4521949.1"/>
    </source>
</evidence>
<reference evidence="3" key="1">
    <citation type="journal article" date="2019" name="Int. J. Syst. Evol. Microbiol.">
        <title>The Global Catalogue of Microorganisms (GCM) 10K type strain sequencing project: providing services to taxonomists for standard genome sequencing and annotation.</title>
        <authorList>
            <consortium name="The Broad Institute Genomics Platform"/>
            <consortium name="The Broad Institute Genome Sequencing Center for Infectious Disease"/>
            <person name="Wu L."/>
            <person name="Ma J."/>
        </authorList>
    </citation>
    <scope>NUCLEOTIDE SEQUENCE [LARGE SCALE GENOMIC DNA]</scope>
    <source>
        <strain evidence="3">JCM 17933</strain>
    </source>
</reference>
<dbReference type="Gene3D" id="3.20.20.80">
    <property type="entry name" value="Glycosidases"/>
    <property type="match status" value="1"/>
</dbReference>
<feature type="signal peptide" evidence="1">
    <location>
        <begin position="1"/>
        <end position="27"/>
    </location>
</feature>
<organism evidence="2 3">
    <name type="scientific">Actinoallomurus oryzae</name>
    <dbReference type="NCBI Taxonomy" id="502180"/>
    <lineage>
        <taxon>Bacteria</taxon>
        <taxon>Bacillati</taxon>
        <taxon>Actinomycetota</taxon>
        <taxon>Actinomycetes</taxon>
        <taxon>Streptosporangiales</taxon>
        <taxon>Thermomonosporaceae</taxon>
        <taxon>Actinoallomurus</taxon>
    </lineage>
</organism>
<evidence type="ECO:0000256" key="1">
    <source>
        <dbReference type="SAM" id="SignalP"/>
    </source>
</evidence>